<reference evidence="11 12" key="2">
    <citation type="submission" date="2015-03" db="EMBL/GenBank/DDBJ databases">
        <authorList>
            <consortium name="Pathogen Informatics"/>
        </authorList>
    </citation>
    <scope>NUCLEOTIDE SEQUENCE [LARGE SCALE GENOMIC DNA]</scope>
    <source>
        <strain evidence="4 20">Bir 185</strain>
        <strain evidence="3 16">C09601061</strain>
        <strain evidence="5 13">D00501624</strain>
        <strain evidence="6 15">G09801536</strain>
        <strain evidence="1 18">G09901357</strain>
        <strain evidence="2 17">H09601792</strain>
        <strain evidence="11">K00500041</strain>
        <strain evidence="8 14">M09401471</strain>
        <strain evidence="12">N09902308</strain>
        <strain evidence="9 19">P00601463</strain>
    </source>
</reference>
<dbReference type="Proteomes" id="UP000038802">
    <property type="component" value="Unassembled WGS sequence"/>
</dbReference>
<dbReference type="EMBL" id="CQQC01000388">
    <property type="protein sequence ID" value="CNU95315.1"/>
    <property type="molecule type" value="Genomic_DNA"/>
</dbReference>
<dbReference type="AlphaFoldDB" id="A0A0T9XW39"/>
<gene>
    <name evidence="3" type="ORF">ERS007657_04067</name>
    <name evidence="5" type="ORF">ERS007661_01416</name>
    <name evidence="6" type="ORF">ERS007679_01653</name>
    <name evidence="1" type="ORF">ERS007681_02183</name>
    <name evidence="2" type="ORF">ERS007688_04459</name>
    <name evidence="7" type="ORF">ERS007703_02910</name>
    <name evidence="8" type="ORF">ERS007720_03573</name>
    <name evidence="10" type="ORF">ERS007739_05446</name>
    <name evidence="9" type="ORF">ERS007741_03690</name>
    <name evidence="4" type="ORF">ERS027659_01774</name>
</gene>
<evidence type="ECO:0000313" key="17">
    <source>
        <dbReference type="Proteomes" id="UP000046947"/>
    </source>
</evidence>
<name>A0A0T9XW39_MYCTX</name>
<organism evidence="7 11">
    <name type="scientific">Mycobacterium tuberculosis</name>
    <dbReference type="NCBI Taxonomy" id="1773"/>
    <lineage>
        <taxon>Bacteria</taxon>
        <taxon>Bacillati</taxon>
        <taxon>Actinomycetota</taxon>
        <taxon>Actinomycetes</taxon>
        <taxon>Mycobacteriales</taxon>
        <taxon>Mycobacteriaceae</taxon>
        <taxon>Mycobacterium</taxon>
        <taxon>Mycobacterium tuberculosis complex</taxon>
    </lineage>
</organism>
<evidence type="ECO:0000313" key="11">
    <source>
        <dbReference type="Proteomes" id="UP000038802"/>
    </source>
</evidence>
<dbReference type="Proteomes" id="UP000039217">
    <property type="component" value="Unassembled WGS sequence"/>
</dbReference>
<reference evidence="7" key="3">
    <citation type="submission" date="2015-03" db="EMBL/GenBank/DDBJ databases">
        <authorList>
            <person name="Murphy D."/>
        </authorList>
    </citation>
    <scope>NUCLEOTIDE SEQUENCE [LARGE SCALE GENOMIC DNA]</scope>
    <source>
        <strain evidence="7">K00500041</strain>
    </source>
</reference>
<evidence type="ECO:0000313" key="12">
    <source>
        <dbReference type="Proteomes" id="UP000039021"/>
    </source>
</evidence>
<evidence type="ECO:0000313" key="14">
    <source>
        <dbReference type="Proteomes" id="UP000044938"/>
    </source>
</evidence>
<evidence type="ECO:0000313" key="9">
    <source>
        <dbReference type="EMBL" id="COX04620.1"/>
    </source>
</evidence>
<dbReference type="EMBL" id="CFOH01001355">
    <property type="protein sequence ID" value="CFE83768.1"/>
    <property type="molecule type" value="Genomic_DNA"/>
</dbReference>
<evidence type="ECO:0000313" key="5">
    <source>
        <dbReference type="EMBL" id="CNU95315.1"/>
    </source>
</evidence>
<dbReference type="EMBL" id="CSBK01004400">
    <property type="protein sequence ID" value="CPB85965.1"/>
    <property type="molecule type" value="Genomic_DNA"/>
</dbReference>
<dbReference type="Proteomes" id="UP000044938">
    <property type="component" value="Unassembled WGS sequence"/>
</dbReference>
<evidence type="ECO:0000313" key="3">
    <source>
        <dbReference type="EMBL" id="CFS11046.1"/>
    </source>
</evidence>
<evidence type="ECO:0000313" key="18">
    <source>
        <dbReference type="Proteomes" id="UP000048289"/>
    </source>
</evidence>
<accession>A0A0T9XW39</accession>
<dbReference type="EMBL" id="CNFT01000357">
    <property type="protein sequence ID" value="CKR58214.1"/>
    <property type="molecule type" value="Genomic_DNA"/>
</dbReference>
<dbReference type="EMBL" id="CSAD01000186">
    <property type="protein sequence ID" value="COV34596.1"/>
    <property type="molecule type" value="Genomic_DNA"/>
</dbReference>
<evidence type="ECO:0000313" key="16">
    <source>
        <dbReference type="Proteomes" id="UP000046680"/>
    </source>
</evidence>
<evidence type="ECO:0000313" key="2">
    <source>
        <dbReference type="EMBL" id="CFE83768.1"/>
    </source>
</evidence>
<evidence type="ECO:0000313" key="15">
    <source>
        <dbReference type="Proteomes" id="UP000045842"/>
    </source>
</evidence>
<dbReference type="EMBL" id="CSAE01000354">
    <property type="protein sequence ID" value="COW15697.1"/>
    <property type="molecule type" value="Genomic_DNA"/>
</dbReference>
<reference evidence="10" key="1">
    <citation type="submission" date="2015-03" db="EMBL/GenBank/DDBJ databases">
        <authorList>
            <consortium name="Pathogen Informatics"/>
            <person name="Murphy D."/>
        </authorList>
    </citation>
    <scope>NUCLEOTIDE SEQUENCE</scope>
    <source>
        <strain evidence="10">N09902308</strain>
    </source>
</reference>
<evidence type="ECO:0000313" key="20">
    <source>
        <dbReference type="Proteomes" id="UP000050164"/>
    </source>
</evidence>
<dbReference type="EMBL" id="CHKL01000598">
    <property type="protein sequence ID" value="COX04620.1"/>
    <property type="molecule type" value="Genomic_DNA"/>
</dbReference>
<sequence length="43" mass="4378">MHDVVTCQQDQAQQPAVVVGSEVIEGETLQAIDVGDIGIGVAG</sequence>
<evidence type="ECO:0000313" key="19">
    <source>
        <dbReference type="Proteomes" id="UP000048600"/>
    </source>
</evidence>
<protein>
    <submittedName>
        <fullName evidence="7">Uncharacterized protein</fullName>
    </submittedName>
</protein>
<evidence type="ECO:0000313" key="7">
    <source>
        <dbReference type="EMBL" id="COW15697.1"/>
    </source>
</evidence>
<evidence type="ECO:0000313" key="4">
    <source>
        <dbReference type="EMBL" id="CKR58214.1"/>
    </source>
</evidence>
<dbReference type="Proteomes" id="UP000048289">
    <property type="component" value="Unassembled WGS sequence"/>
</dbReference>
<dbReference type="Proteomes" id="UP000048600">
    <property type="component" value="Unassembled WGS sequence"/>
</dbReference>
<evidence type="ECO:0000313" key="10">
    <source>
        <dbReference type="EMBL" id="CPB85965.1"/>
    </source>
</evidence>
<dbReference type="Proteomes" id="UP000039021">
    <property type="component" value="Unassembled WGS sequence"/>
</dbReference>
<evidence type="ECO:0000313" key="6">
    <source>
        <dbReference type="EMBL" id="COV34596.1"/>
    </source>
</evidence>
<dbReference type="EMBL" id="CGCX01002373">
    <property type="protein sequence ID" value="CFS11046.1"/>
    <property type="molecule type" value="Genomic_DNA"/>
</dbReference>
<evidence type="ECO:0000313" key="13">
    <source>
        <dbReference type="Proteomes" id="UP000039217"/>
    </source>
</evidence>
<dbReference type="Proteomes" id="UP000046947">
    <property type="component" value="Unassembled WGS sequence"/>
</dbReference>
<dbReference type="Proteomes" id="UP000046680">
    <property type="component" value="Unassembled WGS sequence"/>
</dbReference>
<dbReference type="Proteomes" id="UP000045842">
    <property type="component" value="Unassembled WGS sequence"/>
</dbReference>
<proteinExistence type="predicted"/>
<evidence type="ECO:0000313" key="1">
    <source>
        <dbReference type="EMBL" id="CFE39795.1"/>
    </source>
</evidence>
<dbReference type="Proteomes" id="UP000050164">
    <property type="component" value="Unassembled WGS sequence"/>
</dbReference>
<dbReference type="EMBL" id="CSAJ01000591">
    <property type="protein sequence ID" value="COW92799.1"/>
    <property type="molecule type" value="Genomic_DNA"/>
</dbReference>
<dbReference type="EMBL" id="CFOE01000269">
    <property type="protein sequence ID" value="CFE39795.1"/>
    <property type="molecule type" value="Genomic_DNA"/>
</dbReference>
<evidence type="ECO:0000313" key="8">
    <source>
        <dbReference type="EMBL" id="COW92799.1"/>
    </source>
</evidence>